<dbReference type="EMBL" id="FNFX01000004">
    <property type="protein sequence ID" value="SDK72909.1"/>
    <property type="molecule type" value="Genomic_DNA"/>
</dbReference>
<feature type="compositionally biased region" description="Low complexity" evidence="1">
    <location>
        <begin position="31"/>
        <end position="43"/>
    </location>
</feature>
<organism evidence="2 3">
    <name type="scientific">Methylophilus rhizosphaerae</name>
    <dbReference type="NCBI Taxonomy" id="492660"/>
    <lineage>
        <taxon>Bacteria</taxon>
        <taxon>Pseudomonadati</taxon>
        <taxon>Pseudomonadota</taxon>
        <taxon>Betaproteobacteria</taxon>
        <taxon>Nitrosomonadales</taxon>
        <taxon>Methylophilaceae</taxon>
        <taxon>Methylophilus</taxon>
    </lineage>
</organism>
<name>A0A1G9E9S1_9PROT</name>
<feature type="region of interest" description="Disordered" evidence="1">
    <location>
        <begin position="1"/>
        <end position="55"/>
    </location>
</feature>
<dbReference type="AlphaFoldDB" id="A0A1G9E9S1"/>
<accession>A0A1G9E9S1</accession>
<sequence length="127" mass="14258">MNLNQIGMLSKLAQSSLESGTTKKTLPDQETSTTTSNTPSSKTYLTESAKQPKLSDPYQELENFMKMSDAEKMQYLWLKKHGISQEEFDAMSGEDKQKLMEQMQAEIKQQMQKAAESPDKTAIDIAG</sequence>
<evidence type="ECO:0000313" key="3">
    <source>
        <dbReference type="Proteomes" id="UP000198629"/>
    </source>
</evidence>
<feature type="compositionally biased region" description="Polar residues" evidence="1">
    <location>
        <begin position="1"/>
        <end position="30"/>
    </location>
</feature>
<dbReference type="Proteomes" id="UP000198629">
    <property type="component" value="Unassembled WGS sequence"/>
</dbReference>
<reference evidence="3" key="1">
    <citation type="submission" date="2016-10" db="EMBL/GenBank/DDBJ databases">
        <authorList>
            <person name="Varghese N."/>
            <person name="Submissions S."/>
        </authorList>
    </citation>
    <scope>NUCLEOTIDE SEQUENCE [LARGE SCALE GENOMIC DNA]</scope>
    <source>
        <strain evidence="3">CBMB127</strain>
    </source>
</reference>
<proteinExistence type="predicted"/>
<evidence type="ECO:0000313" key="2">
    <source>
        <dbReference type="EMBL" id="SDK72909.1"/>
    </source>
</evidence>
<protein>
    <submittedName>
        <fullName evidence="2">Uncharacterized protein</fullName>
    </submittedName>
</protein>
<evidence type="ECO:0000256" key="1">
    <source>
        <dbReference type="SAM" id="MobiDB-lite"/>
    </source>
</evidence>
<gene>
    <name evidence="2" type="ORF">SAMN05192566_2251</name>
</gene>
<keyword evidence="3" id="KW-1185">Reference proteome</keyword>